<dbReference type="AlphaFoldDB" id="A0AAP0NWA2"/>
<dbReference type="EMBL" id="JBBNAF010000008">
    <property type="protein sequence ID" value="KAK9121358.1"/>
    <property type="molecule type" value="Genomic_DNA"/>
</dbReference>
<comment type="caution">
    <text evidence="2">The sequence shown here is derived from an EMBL/GenBank/DDBJ whole genome shotgun (WGS) entry which is preliminary data.</text>
</comment>
<dbReference type="PANTHER" id="PTHR48258">
    <property type="entry name" value="DUF4218 DOMAIN-CONTAINING PROTEIN-RELATED"/>
    <property type="match status" value="1"/>
</dbReference>
<dbReference type="InterPro" id="IPR025452">
    <property type="entry name" value="DUF4218"/>
</dbReference>
<sequence length="94" mass="11322">MQRLLSIAFRDLLDKDIWIAISELSIFFRDLIDINLNVENLRFLHENISKILCKLQKNLSAKFFESIEHFPIHLAYEAILDAPIQFRWIYPFER</sequence>
<dbReference type="Proteomes" id="UP001420932">
    <property type="component" value="Unassembled WGS sequence"/>
</dbReference>
<gene>
    <name evidence="2" type="ORF">Syun_018975</name>
</gene>
<dbReference type="PANTHER" id="PTHR48258:SF4">
    <property type="entry name" value="DUF4216 DOMAIN-CONTAINING PROTEIN"/>
    <property type="match status" value="1"/>
</dbReference>
<evidence type="ECO:0000313" key="3">
    <source>
        <dbReference type="Proteomes" id="UP001420932"/>
    </source>
</evidence>
<protein>
    <recommendedName>
        <fullName evidence="1">DUF4218 domain-containing protein</fullName>
    </recommendedName>
</protein>
<organism evidence="2 3">
    <name type="scientific">Stephania yunnanensis</name>
    <dbReference type="NCBI Taxonomy" id="152371"/>
    <lineage>
        <taxon>Eukaryota</taxon>
        <taxon>Viridiplantae</taxon>
        <taxon>Streptophyta</taxon>
        <taxon>Embryophyta</taxon>
        <taxon>Tracheophyta</taxon>
        <taxon>Spermatophyta</taxon>
        <taxon>Magnoliopsida</taxon>
        <taxon>Ranunculales</taxon>
        <taxon>Menispermaceae</taxon>
        <taxon>Menispermoideae</taxon>
        <taxon>Cissampelideae</taxon>
        <taxon>Stephania</taxon>
    </lineage>
</organism>
<accession>A0AAP0NWA2</accession>
<proteinExistence type="predicted"/>
<reference evidence="2 3" key="1">
    <citation type="submission" date="2024-01" db="EMBL/GenBank/DDBJ databases">
        <title>Genome assemblies of Stephania.</title>
        <authorList>
            <person name="Yang L."/>
        </authorList>
    </citation>
    <scope>NUCLEOTIDE SEQUENCE [LARGE SCALE GENOMIC DNA]</scope>
    <source>
        <strain evidence="2">YNDBR</strain>
        <tissue evidence="2">Leaf</tissue>
    </source>
</reference>
<feature type="domain" description="DUF4218" evidence="1">
    <location>
        <begin position="35"/>
        <end position="94"/>
    </location>
</feature>
<name>A0AAP0NWA2_9MAGN</name>
<dbReference type="Pfam" id="PF13960">
    <property type="entry name" value="DUF4218"/>
    <property type="match status" value="1"/>
</dbReference>
<evidence type="ECO:0000313" key="2">
    <source>
        <dbReference type="EMBL" id="KAK9121358.1"/>
    </source>
</evidence>
<evidence type="ECO:0000259" key="1">
    <source>
        <dbReference type="Pfam" id="PF13960"/>
    </source>
</evidence>
<keyword evidence="3" id="KW-1185">Reference proteome</keyword>